<dbReference type="RefSeq" id="WP_345154829.1">
    <property type="nucleotide sequence ID" value="NZ_BAABEO010000045.1"/>
</dbReference>
<evidence type="ECO:0000259" key="1">
    <source>
        <dbReference type="Pfam" id="PF14594"/>
    </source>
</evidence>
<sequence>MNQSPWQLRIYDKALGFKGFVGDAEVSAKPCFNDTPTLTIKLDADHYAAPKLAAAGARVVAYRHGRAVMSGPVKLQSVAGLAEGGVLTFTLEGDFRLLKNILAFPVADHTVTGATVNDQDVEYRSITAPAETVVKTIIAENLARIGGAFAAKFQIATDEGRGATIKSTFRMHAPYDRLFPAVEQAGLGVSVLQVGDKIVIDVYEPRVYPHVLSVENGTLADGSGTLSIPTLTRAVVGGQGEGTARTFKQYKDAAREAEYGDIIEQLVDARDSSSGDVYAERAAEALAEGAPKAGFSLTLLESDSFTYGPDGVLEGDLVTVKIGALEVTDIIREVPLTWDKDGDTATPTVGDHPENPARRLINMVRKLATGEKDRKAR</sequence>
<dbReference type="InterPro" id="IPR029432">
    <property type="entry name" value="Gp28/Gp37-like_dom"/>
</dbReference>
<name>A0ABP7DK74_9MICC</name>
<evidence type="ECO:0000313" key="2">
    <source>
        <dbReference type="EMBL" id="GAA3705332.1"/>
    </source>
</evidence>
<feature type="domain" description="Gp28/Gp37-like" evidence="1">
    <location>
        <begin position="8"/>
        <end position="351"/>
    </location>
</feature>
<keyword evidence="3" id="KW-1185">Reference proteome</keyword>
<dbReference type="Pfam" id="PF14594">
    <property type="entry name" value="Sipho_Gp37"/>
    <property type="match status" value="1"/>
</dbReference>
<gene>
    <name evidence="2" type="ORF">GCM10023081_46710</name>
</gene>
<reference evidence="3" key="1">
    <citation type="journal article" date="2019" name="Int. J. Syst. Evol. Microbiol.">
        <title>The Global Catalogue of Microorganisms (GCM) 10K type strain sequencing project: providing services to taxonomists for standard genome sequencing and annotation.</title>
        <authorList>
            <consortium name="The Broad Institute Genomics Platform"/>
            <consortium name="The Broad Institute Genome Sequencing Center for Infectious Disease"/>
            <person name="Wu L."/>
            <person name="Ma J."/>
        </authorList>
    </citation>
    <scope>NUCLEOTIDE SEQUENCE [LARGE SCALE GENOMIC DNA]</scope>
    <source>
        <strain evidence="3">JCM 30742</strain>
    </source>
</reference>
<dbReference type="Proteomes" id="UP001500752">
    <property type="component" value="Unassembled WGS sequence"/>
</dbReference>
<comment type="caution">
    <text evidence="2">The sequence shown here is derived from an EMBL/GenBank/DDBJ whole genome shotgun (WGS) entry which is preliminary data.</text>
</comment>
<proteinExistence type="predicted"/>
<accession>A0ABP7DK74</accession>
<protein>
    <recommendedName>
        <fullName evidence="1">Gp28/Gp37-like domain-containing protein</fullName>
    </recommendedName>
</protein>
<organism evidence="2 3">
    <name type="scientific">Arthrobacter ginkgonis</name>
    <dbReference type="NCBI Taxonomy" id="1630594"/>
    <lineage>
        <taxon>Bacteria</taxon>
        <taxon>Bacillati</taxon>
        <taxon>Actinomycetota</taxon>
        <taxon>Actinomycetes</taxon>
        <taxon>Micrococcales</taxon>
        <taxon>Micrococcaceae</taxon>
        <taxon>Arthrobacter</taxon>
    </lineage>
</organism>
<evidence type="ECO:0000313" key="3">
    <source>
        <dbReference type="Proteomes" id="UP001500752"/>
    </source>
</evidence>
<dbReference type="EMBL" id="BAABEO010000045">
    <property type="protein sequence ID" value="GAA3705332.1"/>
    <property type="molecule type" value="Genomic_DNA"/>
</dbReference>